<feature type="domain" description="NAD(P)-binding" evidence="11">
    <location>
        <begin position="7"/>
        <end position="315"/>
    </location>
</feature>
<evidence type="ECO:0000256" key="1">
    <source>
        <dbReference type="ARBA" id="ARBA00000083"/>
    </source>
</evidence>
<name>A0A192TEV7_9HYPH</name>
<evidence type="ECO:0000313" key="15">
    <source>
        <dbReference type="Proteomes" id="UP000540266"/>
    </source>
</evidence>
<evidence type="ECO:0000313" key="13">
    <source>
        <dbReference type="EMBL" id="QPK08750.1"/>
    </source>
</evidence>
<evidence type="ECO:0000313" key="12">
    <source>
        <dbReference type="EMBL" id="ANL86874.1"/>
    </source>
</evidence>
<dbReference type="Proteomes" id="UP000078551">
    <property type="component" value="Chromosome"/>
</dbReference>
<dbReference type="InterPro" id="IPR005886">
    <property type="entry name" value="UDP_G4E"/>
</dbReference>
<organism evidence="13 15">
    <name type="scientific">Rhizobium phaseoli</name>
    <dbReference type="NCBI Taxonomy" id="396"/>
    <lineage>
        <taxon>Bacteria</taxon>
        <taxon>Pseudomonadati</taxon>
        <taxon>Pseudomonadota</taxon>
        <taxon>Alphaproteobacteria</taxon>
        <taxon>Hyphomicrobiales</taxon>
        <taxon>Rhizobiaceae</taxon>
        <taxon>Rhizobium/Agrobacterium group</taxon>
        <taxon>Rhizobium</taxon>
    </lineage>
</organism>
<comment type="subunit">
    <text evidence="10">Homodimer.</text>
</comment>
<dbReference type="NCBIfam" id="TIGR01179">
    <property type="entry name" value="galE"/>
    <property type="match status" value="1"/>
</dbReference>
<dbReference type="AlphaFoldDB" id="A0A192TEV7"/>
<evidence type="ECO:0000256" key="8">
    <source>
        <dbReference type="ARBA" id="ARBA00023235"/>
    </source>
</evidence>
<evidence type="ECO:0000256" key="2">
    <source>
        <dbReference type="ARBA" id="ARBA00001911"/>
    </source>
</evidence>
<dbReference type="Gene3D" id="3.90.25.10">
    <property type="entry name" value="UDP-galactose 4-epimerase, domain 1"/>
    <property type="match status" value="1"/>
</dbReference>
<evidence type="ECO:0000256" key="7">
    <source>
        <dbReference type="ARBA" id="ARBA00023027"/>
    </source>
</evidence>
<comment type="cofactor">
    <cofactor evidence="2 10">
        <name>NAD(+)</name>
        <dbReference type="ChEBI" id="CHEBI:57540"/>
    </cofactor>
</comment>
<evidence type="ECO:0000256" key="4">
    <source>
        <dbReference type="ARBA" id="ARBA00007637"/>
    </source>
</evidence>
<dbReference type="PANTHER" id="PTHR43725">
    <property type="entry name" value="UDP-GLUCOSE 4-EPIMERASE"/>
    <property type="match status" value="1"/>
</dbReference>
<keyword evidence="8 10" id="KW-0413">Isomerase</keyword>
<keyword evidence="7 10" id="KW-0520">NAD</keyword>
<accession>A0A192TEV7</accession>
<evidence type="ECO:0000259" key="11">
    <source>
        <dbReference type="Pfam" id="PF16363"/>
    </source>
</evidence>
<dbReference type="Gene3D" id="3.40.50.720">
    <property type="entry name" value="NAD(P)-binding Rossmann-like Domain"/>
    <property type="match status" value="1"/>
</dbReference>
<protein>
    <recommendedName>
        <fullName evidence="6 10">UDP-glucose 4-epimerase</fullName>
        <ecNumber evidence="5 10">5.1.3.2</ecNumber>
    </recommendedName>
</protein>
<gene>
    <name evidence="13" type="primary">galE</name>
    <name evidence="12" type="synonym">exoB-3</name>
    <name evidence="12" type="synonym">galE-3</name>
    <name evidence="12" type="ORF">AMC81_CH04163</name>
    <name evidence="13" type="ORF">HER27_020315</name>
</gene>
<dbReference type="CDD" id="cd05247">
    <property type="entry name" value="UDP_G4E_1_SDR_e"/>
    <property type="match status" value="1"/>
</dbReference>
<dbReference type="InterPro" id="IPR016040">
    <property type="entry name" value="NAD(P)-bd_dom"/>
</dbReference>
<dbReference type="SUPFAM" id="SSF51735">
    <property type="entry name" value="NAD(P)-binding Rossmann-fold domains"/>
    <property type="match status" value="1"/>
</dbReference>
<dbReference type="UniPathway" id="UPA00214"/>
<dbReference type="STRING" id="396.AMC85_CH04250"/>
<evidence type="ECO:0000256" key="3">
    <source>
        <dbReference type="ARBA" id="ARBA00004947"/>
    </source>
</evidence>
<dbReference type="GeneID" id="45959486"/>
<comment type="similarity">
    <text evidence="4 10">Belongs to the NAD(P)-dependent epimerase/dehydratase family.</text>
</comment>
<dbReference type="GO" id="GO:0033499">
    <property type="term" value="P:galactose catabolic process via UDP-galactose, Leloir pathway"/>
    <property type="evidence" value="ECO:0007669"/>
    <property type="project" value="TreeGrafter"/>
</dbReference>
<dbReference type="InterPro" id="IPR036291">
    <property type="entry name" value="NAD(P)-bd_dom_sf"/>
</dbReference>
<evidence type="ECO:0000256" key="9">
    <source>
        <dbReference type="ARBA" id="ARBA00023277"/>
    </source>
</evidence>
<keyword evidence="9 10" id="KW-0119">Carbohydrate metabolism</keyword>
<evidence type="ECO:0000256" key="5">
    <source>
        <dbReference type="ARBA" id="ARBA00013189"/>
    </source>
</evidence>
<dbReference type="GO" id="GO:0003978">
    <property type="term" value="F:UDP-glucose 4-epimerase activity"/>
    <property type="evidence" value="ECO:0007669"/>
    <property type="project" value="UniProtKB-UniRule"/>
</dbReference>
<evidence type="ECO:0000256" key="6">
    <source>
        <dbReference type="ARBA" id="ARBA00018569"/>
    </source>
</evidence>
<sequence>MAGETVLVVGGAGYIGSHTCLDLANKGYKPVVFDNFSNGHREFVKWGPTEEGDIRDRARLDEVLANHRPAAILHFAALIEVGESVKDPVSFYENNVIGTLTLLSAAQAAGINAFVFSSTCATYGLPQSVPLDETHRQLPINPYGRTKHIVEQALADYDQYKSLRSVVLRYFNAAGADFEGRIGEWHQPETHAIPLAIDAALGRRQGFKVFGSDYETRDGTCVRDYIHVLDLADAHVRAVEYLLKGGESVALNLGTGTGTTVKELLGAIEEVSNRPFPVEYIGRREGDSHTLVANNDKARDVLGWVPQYDLSAIIRSAWNWHARSNQH</sequence>
<dbReference type="RefSeq" id="WP_064822965.1">
    <property type="nucleotide sequence ID" value="NZ_CP013532.1"/>
</dbReference>
<dbReference type="Proteomes" id="UP000540266">
    <property type="component" value="Chromosome"/>
</dbReference>
<dbReference type="Pfam" id="PF16363">
    <property type="entry name" value="GDP_Man_Dehyd"/>
    <property type="match status" value="1"/>
</dbReference>
<dbReference type="PANTHER" id="PTHR43725:SF53">
    <property type="entry name" value="UDP-ARABINOSE 4-EPIMERASE 1"/>
    <property type="match status" value="1"/>
</dbReference>
<comment type="catalytic activity">
    <reaction evidence="1 10">
        <text>UDP-alpha-D-glucose = UDP-alpha-D-galactose</text>
        <dbReference type="Rhea" id="RHEA:22168"/>
        <dbReference type="ChEBI" id="CHEBI:58885"/>
        <dbReference type="ChEBI" id="CHEBI:66914"/>
        <dbReference type="EC" id="5.1.3.2"/>
    </reaction>
</comment>
<dbReference type="EMBL" id="CP013568">
    <property type="protein sequence ID" value="ANL86874.1"/>
    <property type="molecule type" value="Genomic_DNA"/>
</dbReference>
<dbReference type="EMBL" id="CP064931">
    <property type="protein sequence ID" value="QPK08750.1"/>
    <property type="molecule type" value="Genomic_DNA"/>
</dbReference>
<comment type="pathway">
    <text evidence="3 10">Carbohydrate metabolism; galactose metabolism.</text>
</comment>
<evidence type="ECO:0000256" key="10">
    <source>
        <dbReference type="RuleBase" id="RU366046"/>
    </source>
</evidence>
<reference evidence="13 15" key="2">
    <citation type="submission" date="2020-11" db="EMBL/GenBank/DDBJ databases">
        <title>Indigenous Rhizobia Nodulating Common beans in Western Kenya.</title>
        <authorList>
            <person name="Wekesa C.S."/>
            <person name="Oelmueller R."/>
            <person name="Furch A.C."/>
        </authorList>
    </citation>
    <scope>NUCLEOTIDE SEQUENCE [LARGE SCALE GENOMIC DNA]</scope>
    <source>
        <strain evidence="15">BS3</strain>
        <strain evidence="13">S3</strain>
    </source>
</reference>
<reference evidence="12 14" key="1">
    <citation type="submission" date="2015-11" db="EMBL/GenBank/DDBJ databases">
        <title>The limits of bacterial species coexistence and the symbiotic plasmid transference in sympatric Rhizobium populations.</title>
        <authorList>
            <person name="Perez-Carrascal O.M."/>
            <person name="VanInsberghe D."/>
            <person name="Juarez S."/>
            <person name="Polz M.F."/>
            <person name="Vinuesa P."/>
            <person name="Gonzalez V."/>
        </authorList>
    </citation>
    <scope>NUCLEOTIDE SEQUENCE [LARGE SCALE GENOMIC DNA]</scope>
    <source>
        <strain evidence="12 14">N771</strain>
    </source>
</reference>
<evidence type="ECO:0000313" key="14">
    <source>
        <dbReference type="Proteomes" id="UP000078551"/>
    </source>
</evidence>
<proteinExistence type="inferred from homology"/>
<keyword evidence="14" id="KW-1185">Reference proteome</keyword>
<dbReference type="EC" id="5.1.3.2" evidence="5 10"/>